<dbReference type="CDD" id="cd14254">
    <property type="entry name" value="Dockerin_II"/>
    <property type="match status" value="1"/>
</dbReference>
<dbReference type="Gene3D" id="1.10.1330.10">
    <property type="entry name" value="Dockerin domain"/>
    <property type="match status" value="1"/>
</dbReference>
<evidence type="ECO:0008006" key="2">
    <source>
        <dbReference type="Google" id="ProtNLM"/>
    </source>
</evidence>
<organism evidence="1">
    <name type="scientific">marine metagenome</name>
    <dbReference type="NCBI Taxonomy" id="408172"/>
    <lineage>
        <taxon>unclassified sequences</taxon>
        <taxon>metagenomes</taxon>
        <taxon>ecological metagenomes</taxon>
    </lineage>
</organism>
<dbReference type="InterPro" id="IPR018247">
    <property type="entry name" value="EF_Hand_1_Ca_BS"/>
</dbReference>
<dbReference type="InterPro" id="IPR002105">
    <property type="entry name" value="Dockerin_1_rpt"/>
</dbReference>
<dbReference type="Gene3D" id="2.60.40.10">
    <property type="entry name" value="Immunoglobulins"/>
    <property type="match status" value="1"/>
</dbReference>
<sequence>NIDDDKIADKFDLVWQILVERKPKNIVDIAVVWQELGFPEMLNLKEVYKANHTPLRPNTNPEFEFVTPAENAVADKAFKVDWQAHDPEGDDFTIDLYYYNNSLDERFSKLITKSIPHDTKSYIWQTIFVKDGKYNLRSVITDSHGGVNIVNSTKYVIVDHTPLQPPKISSTTHLRSDKWYSNDSPKIDLVTDPENQNDRKYSFVLDHQPLNIPDNFPDLMIKNNELRFSGLNDGIWWLHVRSKDRLGYWTSTSHFEFRIDNSPPKMVSNISWETSNNQITLKWEPVKDLSGIAAYHVQIDTDTRIFLDLVVDKRIDGSKTSYSFVGEHKRNYYGRIKAIDNAQLESRSWSRITPAIRLPAFLKWDINHDNIVDITDLVLVAKDFGSRIDQGANGRSDVNTDGIVDLFDLILVASKFSDPKAVALASQLIYQTLAKIEEFHPKKTRLLPNFPNPFNPDTWIPFDIADLADITILIYSLDGHIVRRIELGSRPAGHYRTRDQAAYWTGRNSNGDIVASGMYFVILKVNGIYTDRQKIVVKK</sequence>
<dbReference type="PROSITE" id="PS00018">
    <property type="entry name" value="EF_HAND_1"/>
    <property type="match status" value="2"/>
</dbReference>
<dbReference type="EMBL" id="UINC01043329">
    <property type="protein sequence ID" value="SVB47206.1"/>
    <property type="molecule type" value="Genomic_DNA"/>
</dbReference>
<accession>A0A382E8U7</accession>
<dbReference type="Pfam" id="PF00404">
    <property type="entry name" value="Dockerin_1"/>
    <property type="match status" value="1"/>
</dbReference>
<dbReference type="InterPro" id="IPR036439">
    <property type="entry name" value="Dockerin_dom_sf"/>
</dbReference>
<feature type="non-terminal residue" evidence="1">
    <location>
        <position position="1"/>
    </location>
</feature>
<dbReference type="InterPro" id="IPR036116">
    <property type="entry name" value="FN3_sf"/>
</dbReference>
<protein>
    <recommendedName>
        <fullName evidence="2">Dockerin domain-containing protein</fullName>
    </recommendedName>
</protein>
<dbReference type="InterPro" id="IPR013783">
    <property type="entry name" value="Ig-like_fold"/>
</dbReference>
<proteinExistence type="predicted"/>
<dbReference type="GO" id="GO:0000272">
    <property type="term" value="P:polysaccharide catabolic process"/>
    <property type="evidence" value="ECO:0007669"/>
    <property type="project" value="InterPro"/>
</dbReference>
<gene>
    <name evidence="1" type="ORF">METZ01_LOCUS200060</name>
</gene>
<dbReference type="GO" id="GO:0004553">
    <property type="term" value="F:hydrolase activity, hydrolyzing O-glycosyl compounds"/>
    <property type="evidence" value="ECO:0007669"/>
    <property type="project" value="InterPro"/>
</dbReference>
<dbReference type="AlphaFoldDB" id="A0A382E8U7"/>
<name>A0A382E8U7_9ZZZZ</name>
<reference evidence="1" key="1">
    <citation type="submission" date="2018-05" db="EMBL/GenBank/DDBJ databases">
        <authorList>
            <person name="Lanie J.A."/>
            <person name="Ng W.-L."/>
            <person name="Kazmierczak K.M."/>
            <person name="Andrzejewski T.M."/>
            <person name="Davidsen T.M."/>
            <person name="Wayne K.J."/>
            <person name="Tettelin H."/>
            <person name="Glass J.I."/>
            <person name="Rusch D."/>
            <person name="Podicherti R."/>
            <person name="Tsui H.-C.T."/>
            <person name="Winkler M.E."/>
        </authorList>
    </citation>
    <scope>NUCLEOTIDE SEQUENCE</scope>
</reference>
<dbReference type="Gene3D" id="2.60.40.4070">
    <property type="match status" value="1"/>
</dbReference>
<dbReference type="SUPFAM" id="SSF49265">
    <property type="entry name" value="Fibronectin type III"/>
    <property type="match status" value="1"/>
</dbReference>
<evidence type="ECO:0000313" key="1">
    <source>
        <dbReference type="EMBL" id="SVB47206.1"/>
    </source>
</evidence>
<dbReference type="SUPFAM" id="SSF63446">
    <property type="entry name" value="Type I dockerin domain"/>
    <property type="match status" value="1"/>
</dbReference>